<sequence>MHFMRHLVLDMFHLIDLNQSSENDLINFDSEAIRFDLVVTLHLIHVYCIMTLGHYYNSALIETNSYCSTVKVLDLGLTKCIMVDSCRIKEQVLLVSKM</sequence>
<protein>
    <submittedName>
        <fullName evidence="1">Uncharacterized protein</fullName>
    </submittedName>
</protein>
<evidence type="ECO:0000313" key="1">
    <source>
        <dbReference type="EMBL" id="KAA6395639.1"/>
    </source>
</evidence>
<dbReference type="AlphaFoldDB" id="A0A5J4WN32"/>
<name>A0A5J4WN32_9EUKA</name>
<evidence type="ECO:0000313" key="2">
    <source>
        <dbReference type="Proteomes" id="UP000324800"/>
    </source>
</evidence>
<proteinExistence type="predicted"/>
<comment type="caution">
    <text evidence="1">The sequence shown here is derived from an EMBL/GenBank/DDBJ whole genome shotgun (WGS) entry which is preliminary data.</text>
</comment>
<accession>A0A5J4WN32</accession>
<reference evidence="1 2" key="1">
    <citation type="submission" date="2019-03" db="EMBL/GenBank/DDBJ databases">
        <title>Single cell metagenomics reveals metabolic interactions within the superorganism composed of flagellate Streblomastix strix and complex community of Bacteroidetes bacteria on its surface.</title>
        <authorList>
            <person name="Treitli S.C."/>
            <person name="Kolisko M."/>
            <person name="Husnik F."/>
            <person name="Keeling P."/>
            <person name="Hampl V."/>
        </authorList>
    </citation>
    <scope>NUCLEOTIDE SEQUENCE [LARGE SCALE GENOMIC DNA]</scope>
    <source>
        <strain evidence="1">ST1C</strain>
    </source>
</reference>
<gene>
    <name evidence="1" type="ORF">EZS28_008836</name>
</gene>
<dbReference type="Proteomes" id="UP000324800">
    <property type="component" value="Unassembled WGS sequence"/>
</dbReference>
<organism evidence="1 2">
    <name type="scientific">Streblomastix strix</name>
    <dbReference type="NCBI Taxonomy" id="222440"/>
    <lineage>
        <taxon>Eukaryota</taxon>
        <taxon>Metamonada</taxon>
        <taxon>Preaxostyla</taxon>
        <taxon>Oxymonadida</taxon>
        <taxon>Streblomastigidae</taxon>
        <taxon>Streblomastix</taxon>
    </lineage>
</organism>
<dbReference type="EMBL" id="SNRW01001631">
    <property type="protein sequence ID" value="KAA6395639.1"/>
    <property type="molecule type" value="Genomic_DNA"/>
</dbReference>